<keyword evidence="2" id="KW-1185">Reference proteome</keyword>
<dbReference type="OrthoDB" id="9958123at2"/>
<gene>
    <name evidence="1" type="ORF">BTE48_10165</name>
</gene>
<organism evidence="1 2">
    <name type="scientific">Oceanospirillum multiglobuliferum</name>
    <dbReference type="NCBI Taxonomy" id="64969"/>
    <lineage>
        <taxon>Bacteria</taxon>
        <taxon>Pseudomonadati</taxon>
        <taxon>Pseudomonadota</taxon>
        <taxon>Gammaproteobacteria</taxon>
        <taxon>Oceanospirillales</taxon>
        <taxon>Oceanospirillaceae</taxon>
        <taxon>Oceanospirillum</taxon>
    </lineage>
</organism>
<evidence type="ECO:0000313" key="2">
    <source>
        <dbReference type="Proteomes" id="UP000191418"/>
    </source>
</evidence>
<comment type="caution">
    <text evidence="1">The sequence shown here is derived from an EMBL/GenBank/DDBJ whole genome shotgun (WGS) entry which is preliminary data.</text>
</comment>
<protein>
    <submittedName>
        <fullName evidence="1">Uncharacterized protein</fullName>
    </submittedName>
</protein>
<sequence length="79" mass="9006">MSKFSYYNDTQMNFTRYSKGTLIFTGVADDGTRLEVQINKPNIVRDFDVDTKEAFSFVDLLPDAAKAGAASVEWDWEEK</sequence>
<name>A0A1T4R2K4_9GAMM</name>
<reference evidence="1 2" key="1">
    <citation type="submission" date="2017-01" db="EMBL/GenBank/DDBJ databases">
        <title>Genome Sequencing of a Marine Spirillum, Oceanospirillum multiglobuliferum ATCC 33336, from Japan.</title>
        <authorList>
            <person name="Carney J.G."/>
            <person name="Trachtenberg A.M."/>
            <person name="Rheaume B.A."/>
            <person name="Linnane J.D."/>
            <person name="Pitts N.L."/>
            <person name="Mykles D.L."/>
            <person name="Maclea K.S."/>
        </authorList>
    </citation>
    <scope>NUCLEOTIDE SEQUENCE [LARGE SCALE GENOMIC DNA]</scope>
    <source>
        <strain evidence="1 2">ATCC 33336</strain>
    </source>
</reference>
<evidence type="ECO:0000313" key="1">
    <source>
        <dbReference type="EMBL" id="OPX55285.1"/>
    </source>
</evidence>
<dbReference type="Proteomes" id="UP000191418">
    <property type="component" value="Unassembled WGS sequence"/>
</dbReference>
<dbReference type="RefSeq" id="WP_078745696.1">
    <property type="nucleotide sequence ID" value="NZ_FUXG01000014.1"/>
</dbReference>
<proteinExistence type="predicted"/>
<dbReference type="EMBL" id="MTSM01000011">
    <property type="protein sequence ID" value="OPX55285.1"/>
    <property type="molecule type" value="Genomic_DNA"/>
</dbReference>
<dbReference type="AlphaFoldDB" id="A0A1T4R2K4"/>
<accession>A0A1T4R2K4</accession>